<organism evidence="1 2">
    <name type="scientific">Necator americanus</name>
    <name type="common">Human hookworm</name>
    <dbReference type="NCBI Taxonomy" id="51031"/>
    <lineage>
        <taxon>Eukaryota</taxon>
        <taxon>Metazoa</taxon>
        <taxon>Ecdysozoa</taxon>
        <taxon>Nematoda</taxon>
        <taxon>Chromadorea</taxon>
        <taxon>Rhabditida</taxon>
        <taxon>Rhabditina</taxon>
        <taxon>Rhabditomorpha</taxon>
        <taxon>Strongyloidea</taxon>
        <taxon>Ancylostomatidae</taxon>
        <taxon>Bunostominae</taxon>
        <taxon>Necator</taxon>
    </lineage>
</organism>
<dbReference type="Proteomes" id="UP000053676">
    <property type="component" value="Unassembled WGS sequence"/>
</dbReference>
<dbReference type="KEGG" id="nai:NECAME_15204"/>
<gene>
    <name evidence="1" type="ORF">NECAME_15204</name>
</gene>
<reference evidence="2" key="1">
    <citation type="journal article" date="2014" name="Nat. Genet.">
        <title>Genome of the human hookworm Necator americanus.</title>
        <authorList>
            <person name="Tang Y.T."/>
            <person name="Gao X."/>
            <person name="Rosa B.A."/>
            <person name="Abubucker S."/>
            <person name="Hallsworth-Pepin K."/>
            <person name="Martin J."/>
            <person name="Tyagi R."/>
            <person name="Heizer E."/>
            <person name="Zhang X."/>
            <person name="Bhonagiri-Palsikar V."/>
            <person name="Minx P."/>
            <person name="Warren W.C."/>
            <person name="Wang Q."/>
            <person name="Zhan B."/>
            <person name="Hotez P.J."/>
            <person name="Sternberg P.W."/>
            <person name="Dougall A."/>
            <person name="Gaze S.T."/>
            <person name="Mulvenna J."/>
            <person name="Sotillo J."/>
            <person name="Ranganathan S."/>
            <person name="Rabelo E.M."/>
            <person name="Wilson R.K."/>
            <person name="Felgner P.L."/>
            <person name="Bethony J."/>
            <person name="Hawdon J.M."/>
            <person name="Gasser R.B."/>
            <person name="Loukas A."/>
            <person name="Mitreva M."/>
        </authorList>
    </citation>
    <scope>NUCLEOTIDE SEQUENCE [LARGE SCALE GENOMIC DNA]</scope>
</reference>
<dbReference type="AlphaFoldDB" id="W2SLM6"/>
<proteinExistence type="predicted"/>
<name>W2SLM6_NECAM</name>
<sequence length="71" mass="7938">MLDGESVTTVRNFGVHLLVPSENEHSDTGNVALHGYDGMRLKPGANLEKLRPENVKSRMQHELVDGRRATR</sequence>
<evidence type="ECO:0000313" key="2">
    <source>
        <dbReference type="Proteomes" id="UP000053676"/>
    </source>
</evidence>
<dbReference type="EMBL" id="KI669072">
    <property type="protein sequence ID" value="ETN69637.1"/>
    <property type="molecule type" value="Genomic_DNA"/>
</dbReference>
<accession>W2SLM6</accession>
<evidence type="ECO:0000313" key="1">
    <source>
        <dbReference type="EMBL" id="ETN69637.1"/>
    </source>
</evidence>
<keyword evidence="2" id="KW-1185">Reference proteome</keyword>
<protein>
    <submittedName>
        <fullName evidence="1">Uncharacterized protein</fullName>
    </submittedName>
</protein>